<comment type="caution">
    <text evidence="4">The sequence shown here is derived from an EMBL/GenBank/DDBJ whole genome shotgun (WGS) entry which is preliminary data.</text>
</comment>
<evidence type="ECO:0000313" key="4">
    <source>
        <dbReference type="EMBL" id="MBU7597946.1"/>
    </source>
</evidence>
<reference evidence="4" key="1">
    <citation type="submission" date="2021-06" db="EMBL/GenBank/DDBJ databases">
        <title>Sequencing of actinobacteria type strains.</title>
        <authorList>
            <person name="Nguyen G.-S."/>
            <person name="Wentzel A."/>
        </authorList>
    </citation>
    <scope>NUCLEOTIDE SEQUENCE</scope>
    <source>
        <strain evidence="4">P38-E01</strain>
    </source>
</reference>
<evidence type="ECO:0000313" key="5">
    <source>
        <dbReference type="Proteomes" id="UP000694501"/>
    </source>
</evidence>
<sequence>MHRHYRRLLAAAGAAVAVTVAAPLAFAAPQNGAAGGEGDQAVAAASEAELAATRPAFKMPFLCGQQWLGSNWNGHSPAHSIDWNHYDSNGNPDDRGRRVFASAGGTVLESHYSTTTGYGNTVVIGHGNGWQTRYAHLKTRGVQKGDKVKVGARIGQVGATSAKYTLSPHLHYEQIHNGRTVVAVVQGVTWHDFTKRNQTSKNRCG</sequence>
<gene>
    <name evidence="4" type="ORF">JGS22_010040</name>
</gene>
<dbReference type="InterPro" id="IPR016047">
    <property type="entry name" value="M23ase_b-sheet_dom"/>
</dbReference>
<feature type="domain" description="M23ase beta-sheet core" evidence="3">
    <location>
        <begin position="95"/>
        <end position="181"/>
    </location>
</feature>
<dbReference type="Proteomes" id="UP000694501">
    <property type="component" value="Unassembled WGS sequence"/>
</dbReference>
<dbReference type="SUPFAM" id="SSF51261">
    <property type="entry name" value="Duplicated hybrid motif"/>
    <property type="match status" value="1"/>
</dbReference>
<feature type="chain" id="PRO_5036866522" evidence="2">
    <location>
        <begin position="28"/>
        <end position="205"/>
    </location>
</feature>
<dbReference type="PANTHER" id="PTHR21666">
    <property type="entry name" value="PEPTIDASE-RELATED"/>
    <property type="match status" value="1"/>
</dbReference>
<dbReference type="AlphaFoldDB" id="A0A949JMQ2"/>
<organism evidence="4 5">
    <name type="scientific">Streptomyces tardus</name>
    <dbReference type="NCBI Taxonomy" id="2780544"/>
    <lineage>
        <taxon>Bacteria</taxon>
        <taxon>Bacillati</taxon>
        <taxon>Actinomycetota</taxon>
        <taxon>Actinomycetes</taxon>
        <taxon>Kitasatosporales</taxon>
        <taxon>Streptomycetaceae</taxon>
        <taxon>Streptomyces</taxon>
    </lineage>
</organism>
<dbReference type="GO" id="GO:0004222">
    <property type="term" value="F:metalloendopeptidase activity"/>
    <property type="evidence" value="ECO:0007669"/>
    <property type="project" value="TreeGrafter"/>
</dbReference>
<dbReference type="Pfam" id="PF01551">
    <property type="entry name" value="Peptidase_M23"/>
    <property type="match status" value="1"/>
</dbReference>
<dbReference type="PANTHER" id="PTHR21666:SF289">
    <property type="entry name" value="L-ALA--D-GLU ENDOPEPTIDASE"/>
    <property type="match status" value="1"/>
</dbReference>
<dbReference type="Gene3D" id="2.70.70.10">
    <property type="entry name" value="Glucose Permease (Domain IIA)"/>
    <property type="match status" value="1"/>
</dbReference>
<dbReference type="EMBL" id="JAELVF020000001">
    <property type="protein sequence ID" value="MBU7597946.1"/>
    <property type="molecule type" value="Genomic_DNA"/>
</dbReference>
<dbReference type="RefSeq" id="WP_211040078.1">
    <property type="nucleotide sequence ID" value="NZ_JAELVF020000001.1"/>
</dbReference>
<feature type="signal peptide" evidence="2">
    <location>
        <begin position="1"/>
        <end position="27"/>
    </location>
</feature>
<evidence type="ECO:0000259" key="3">
    <source>
        <dbReference type="Pfam" id="PF01551"/>
    </source>
</evidence>
<keyword evidence="1 2" id="KW-0732">Signal</keyword>
<evidence type="ECO:0000256" key="1">
    <source>
        <dbReference type="ARBA" id="ARBA00022729"/>
    </source>
</evidence>
<dbReference type="InterPro" id="IPR050570">
    <property type="entry name" value="Cell_wall_metabolism_enzyme"/>
</dbReference>
<accession>A0A949JMQ2</accession>
<protein>
    <submittedName>
        <fullName evidence="4">M23 family metallopeptidase</fullName>
    </submittedName>
</protein>
<dbReference type="InterPro" id="IPR011055">
    <property type="entry name" value="Dup_hybrid_motif"/>
</dbReference>
<dbReference type="CDD" id="cd12797">
    <property type="entry name" value="M23_peptidase"/>
    <property type="match status" value="1"/>
</dbReference>
<name>A0A949JMQ2_9ACTN</name>
<proteinExistence type="predicted"/>
<evidence type="ECO:0000256" key="2">
    <source>
        <dbReference type="SAM" id="SignalP"/>
    </source>
</evidence>
<keyword evidence="5" id="KW-1185">Reference proteome</keyword>